<evidence type="ECO:0000313" key="8">
    <source>
        <dbReference type="EMBL" id="ACX96741.1"/>
    </source>
</evidence>
<comment type="function">
    <text evidence="7">Functions as a peptidoglycan terminase that cleaves nascent peptidoglycan strands endolytically to terminate their elongation.</text>
</comment>
<dbReference type="Pfam" id="PF02618">
    <property type="entry name" value="YceG"/>
    <property type="match status" value="1"/>
</dbReference>
<feature type="transmembrane region" description="Helical" evidence="7">
    <location>
        <begin position="12"/>
        <end position="32"/>
    </location>
</feature>
<evidence type="ECO:0000256" key="1">
    <source>
        <dbReference type="ARBA" id="ARBA00022475"/>
    </source>
</evidence>
<evidence type="ECO:0000256" key="5">
    <source>
        <dbReference type="ARBA" id="ARBA00023239"/>
    </source>
</evidence>
<dbReference type="eggNOG" id="COG1559">
    <property type="taxonomic scope" value="Bacteria"/>
</dbReference>
<evidence type="ECO:0000313" key="9">
    <source>
        <dbReference type="Proteomes" id="UP000009102"/>
    </source>
</evidence>
<gene>
    <name evidence="7" type="primary">mltG</name>
    <name evidence="8" type="ordered locus">Hneap_1919</name>
</gene>
<comment type="catalytic activity">
    <reaction evidence="7">
        <text>a peptidoglycan chain = a peptidoglycan chain with N-acetyl-1,6-anhydromuramyl-[peptide] at the reducing end + a peptidoglycan chain with N-acetylglucosamine at the non-reducing end.</text>
        <dbReference type="EC" id="4.2.2.29"/>
    </reaction>
</comment>
<keyword evidence="3 7" id="KW-1133">Transmembrane helix</keyword>
<keyword evidence="9" id="KW-1185">Reference proteome</keyword>
<dbReference type="STRING" id="555778.Hneap_1919"/>
<comment type="subcellular location">
    <subcellularLocation>
        <location evidence="7">Cell inner membrane</location>
        <topology evidence="7">Single-pass membrane protein</topology>
    </subcellularLocation>
</comment>
<dbReference type="HAMAP" id="MF_02065">
    <property type="entry name" value="MltG"/>
    <property type="match status" value="1"/>
</dbReference>
<dbReference type="NCBIfam" id="TIGR00247">
    <property type="entry name" value="endolytic transglycosylase MltG"/>
    <property type="match status" value="1"/>
</dbReference>
<keyword evidence="2 7" id="KW-0812">Transmembrane</keyword>
<evidence type="ECO:0000256" key="3">
    <source>
        <dbReference type="ARBA" id="ARBA00022989"/>
    </source>
</evidence>
<protein>
    <recommendedName>
        <fullName evidence="7">Endolytic murein transglycosylase</fullName>
        <ecNumber evidence="7">4.2.2.29</ecNumber>
    </recommendedName>
    <alternativeName>
        <fullName evidence="7">Peptidoglycan lytic transglycosylase</fullName>
    </alternativeName>
    <alternativeName>
        <fullName evidence="7">Peptidoglycan polymerization terminase</fullName>
    </alternativeName>
</protein>
<comment type="similarity">
    <text evidence="7">Belongs to the transglycosylase MltG family.</text>
</comment>
<keyword evidence="4 7" id="KW-0472">Membrane</keyword>
<dbReference type="InterPro" id="IPR003770">
    <property type="entry name" value="MLTG-like"/>
</dbReference>
<dbReference type="AlphaFoldDB" id="D0L218"/>
<proteinExistence type="inferred from homology"/>
<dbReference type="GO" id="GO:0071555">
    <property type="term" value="P:cell wall organization"/>
    <property type="evidence" value="ECO:0007669"/>
    <property type="project" value="UniProtKB-KW"/>
</dbReference>
<dbReference type="CDD" id="cd08010">
    <property type="entry name" value="MltG_like"/>
    <property type="match status" value="1"/>
</dbReference>
<feature type="site" description="Important for catalytic activity" evidence="7">
    <location>
        <position position="227"/>
    </location>
</feature>
<dbReference type="EMBL" id="CP001801">
    <property type="protein sequence ID" value="ACX96741.1"/>
    <property type="molecule type" value="Genomic_DNA"/>
</dbReference>
<dbReference type="PANTHER" id="PTHR30518">
    <property type="entry name" value="ENDOLYTIC MUREIN TRANSGLYCOSYLASE"/>
    <property type="match status" value="1"/>
</dbReference>
<dbReference type="PANTHER" id="PTHR30518:SF2">
    <property type="entry name" value="ENDOLYTIC MUREIN TRANSGLYCOSYLASE"/>
    <property type="match status" value="1"/>
</dbReference>
<dbReference type="Proteomes" id="UP000009102">
    <property type="component" value="Chromosome"/>
</dbReference>
<dbReference type="GO" id="GO:0009252">
    <property type="term" value="P:peptidoglycan biosynthetic process"/>
    <property type="evidence" value="ECO:0007669"/>
    <property type="project" value="UniProtKB-UniRule"/>
</dbReference>
<dbReference type="Gene3D" id="3.30.160.60">
    <property type="entry name" value="Classic Zinc Finger"/>
    <property type="match status" value="1"/>
</dbReference>
<reference evidence="8 9" key="1">
    <citation type="submission" date="2009-10" db="EMBL/GenBank/DDBJ databases">
        <title>Complete sequence of Halothiobacillus neapolitanus c2.</title>
        <authorList>
            <consortium name="US DOE Joint Genome Institute"/>
            <person name="Lucas S."/>
            <person name="Copeland A."/>
            <person name="Lapidus A."/>
            <person name="Glavina del Rio T."/>
            <person name="Tice H."/>
            <person name="Bruce D."/>
            <person name="Goodwin L."/>
            <person name="Pitluck S."/>
            <person name="Davenport K."/>
            <person name="Brettin T."/>
            <person name="Detter J.C."/>
            <person name="Han C."/>
            <person name="Tapia R."/>
            <person name="Larimer F."/>
            <person name="Land M."/>
            <person name="Hauser L."/>
            <person name="Kyrpides N."/>
            <person name="Mikhailova N."/>
            <person name="Kerfeld C."/>
            <person name="Cannon G."/>
            <person name="Heinhort S."/>
        </authorList>
    </citation>
    <scope>NUCLEOTIDE SEQUENCE [LARGE SCALE GENOMIC DNA]</scope>
    <source>
        <strain evidence="9">ATCC 23641 / c2</strain>
    </source>
</reference>
<keyword evidence="5 7" id="KW-0456">Lyase</keyword>
<dbReference type="HOGENOM" id="CLU_025574_0_2_6"/>
<evidence type="ECO:0000256" key="6">
    <source>
        <dbReference type="ARBA" id="ARBA00023316"/>
    </source>
</evidence>
<evidence type="ECO:0000256" key="4">
    <source>
        <dbReference type="ARBA" id="ARBA00023136"/>
    </source>
</evidence>
<dbReference type="GO" id="GO:0005886">
    <property type="term" value="C:plasma membrane"/>
    <property type="evidence" value="ECO:0007669"/>
    <property type="project" value="UniProtKB-SubCell"/>
</dbReference>
<accession>D0L218</accession>
<keyword evidence="1 7" id="KW-1003">Cell membrane</keyword>
<dbReference type="GO" id="GO:0008932">
    <property type="term" value="F:lytic endotransglycosylase activity"/>
    <property type="evidence" value="ECO:0007669"/>
    <property type="project" value="UniProtKB-UniRule"/>
</dbReference>
<dbReference type="EC" id="4.2.2.29" evidence="7"/>
<evidence type="ECO:0000256" key="7">
    <source>
        <dbReference type="HAMAP-Rule" id="MF_02065"/>
    </source>
</evidence>
<sequence>MKWLNTMNRAIGFLWVWLLTMGLLFATVWMVGRIGVFLTQPLLPSGAAAITIEIPSGADARQIAKIADASGARVNPTVFVWAARLSGKARSIQAGAYQITDQDRLLGFLDRLVEGDVVRYRITIPEGDTAQDFLNKLAAQKEIKHTLNGLDQAQIIAEMNWPITHLEGWLFPDTYVFTRGTTDKKILQEAYRSMRSHLDAAWADRAPGLPLKTPYDALILASIVEKETGLPDERAMVAGVFINRLNIGMRLQTDPAVIYGVAEATQGQVDEDSSPRSLTLSQLRADTPYNTYTRTGLPPTPIALPSAAALQAVTHPDKTDALYFVANGTGGHTFSRTLKGHNQAVQTWRKIEDTRASEPKKKQ</sequence>
<dbReference type="Gene3D" id="3.30.1490.480">
    <property type="entry name" value="Endolytic murein transglycosylase"/>
    <property type="match status" value="1"/>
</dbReference>
<name>D0L218_HALNC</name>
<organism evidence="8 9">
    <name type="scientific">Halothiobacillus neapolitanus (strain ATCC 23641 / DSM 15147 / CIP 104769 / NCIMB 8539 / c2)</name>
    <name type="common">Thiobacillus neapolitanus</name>
    <dbReference type="NCBI Taxonomy" id="555778"/>
    <lineage>
        <taxon>Bacteria</taxon>
        <taxon>Pseudomonadati</taxon>
        <taxon>Pseudomonadota</taxon>
        <taxon>Gammaproteobacteria</taxon>
        <taxon>Chromatiales</taxon>
        <taxon>Halothiobacillaceae</taxon>
        <taxon>Halothiobacillus</taxon>
    </lineage>
</organism>
<evidence type="ECO:0000256" key="2">
    <source>
        <dbReference type="ARBA" id="ARBA00022692"/>
    </source>
</evidence>
<dbReference type="KEGG" id="hna:Hneap_1919"/>
<keyword evidence="6 7" id="KW-0961">Cell wall biogenesis/degradation</keyword>
<keyword evidence="7" id="KW-0997">Cell inner membrane</keyword>